<proteinExistence type="predicted"/>
<feature type="compositionally biased region" description="Pro residues" evidence="1">
    <location>
        <begin position="160"/>
        <end position="172"/>
    </location>
</feature>
<keyword evidence="3" id="KW-1185">Reference proteome</keyword>
<reference evidence="2" key="2">
    <citation type="submission" date="2021-09" db="EMBL/GenBank/DDBJ databases">
        <authorList>
            <person name="Jia N."/>
            <person name="Wang J."/>
            <person name="Shi W."/>
            <person name="Du L."/>
            <person name="Sun Y."/>
            <person name="Zhan W."/>
            <person name="Jiang J."/>
            <person name="Wang Q."/>
            <person name="Zhang B."/>
            <person name="Ji P."/>
            <person name="Sakyi L.B."/>
            <person name="Cui X."/>
            <person name="Yuan T."/>
            <person name="Jiang B."/>
            <person name="Yang W."/>
            <person name="Lam T.T.-Y."/>
            <person name="Chang Q."/>
            <person name="Ding S."/>
            <person name="Wang X."/>
            <person name="Zhu J."/>
            <person name="Ruan X."/>
            <person name="Zhao L."/>
            <person name="Wei J."/>
            <person name="Que T."/>
            <person name="Du C."/>
            <person name="Cheng J."/>
            <person name="Dai P."/>
            <person name="Han X."/>
            <person name="Huang E."/>
            <person name="Gao Y."/>
            <person name="Liu J."/>
            <person name="Shao H."/>
            <person name="Ye R."/>
            <person name="Li L."/>
            <person name="Wei W."/>
            <person name="Wang X."/>
            <person name="Wang C."/>
            <person name="Huo Q."/>
            <person name="Li W."/>
            <person name="Guo W."/>
            <person name="Chen H."/>
            <person name="Chen S."/>
            <person name="Zhou L."/>
            <person name="Zhou L."/>
            <person name="Ni X."/>
            <person name="Tian J."/>
            <person name="Zhou Y."/>
            <person name="Sheng Y."/>
            <person name="Liu T."/>
            <person name="Pan Y."/>
            <person name="Xia L."/>
            <person name="Li J."/>
            <person name="Zhao F."/>
            <person name="Cao W."/>
        </authorList>
    </citation>
    <scope>NUCLEOTIDE SEQUENCE</scope>
    <source>
        <strain evidence="2">Rmic-2018</strain>
        <tissue evidence="2">Larvae</tissue>
    </source>
</reference>
<evidence type="ECO:0000256" key="1">
    <source>
        <dbReference type="SAM" id="MobiDB-lite"/>
    </source>
</evidence>
<feature type="region of interest" description="Disordered" evidence="1">
    <location>
        <begin position="1"/>
        <end position="82"/>
    </location>
</feature>
<organism evidence="2 3">
    <name type="scientific">Rhipicephalus microplus</name>
    <name type="common">Cattle tick</name>
    <name type="synonym">Boophilus microplus</name>
    <dbReference type="NCBI Taxonomy" id="6941"/>
    <lineage>
        <taxon>Eukaryota</taxon>
        <taxon>Metazoa</taxon>
        <taxon>Ecdysozoa</taxon>
        <taxon>Arthropoda</taxon>
        <taxon>Chelicerata</taxon>
        <taxon>Arachnida</taxon>
        <taxon>Acari</taxon>
        <taxon>Parasitiformes</taxon>
        <taxon>Ixodida</taxon>
        <taxon>Ixodoidea</taxon>
        <taxon>Ixodidae</taxon>
        <taxon>Rhipicephalinae</taxon>
        <taxon>Rhipicephalus</taxon>
        <taxon>Boophilus</taxon>
    </lineage>
</organism>
<comment type="caution">
    <text evidence="2">The sequence shown here is derived from an EMBL/GenBank/DDBJ whole genome shotgun (WGS) entry which is preliminary data.</text>
</comment>
<sequence>MSTRKTRQQSKFERKKDDPRASTAPDDAKGVSPALQENASKSTTPVNLGAAVPGQVPPAEPAPNQPVSIVAAGKGKEGRRHRCKKSTVMIDEGAENTVVPAQKQPLGLGTVAGNSGAGAVPKTKGMTATGQVSPRVTVATSGPDDCLEAATTGVRQDVGTPPPSAFAAPVPPPRDRRAAASTDKDFRHFRRTI</sequence>
<feature type="region of interest" description="Disordered" evidence="1">
    <location>
        <begin position="153"/>
        <end position="193"/>
    </location>
</feature>
<feature type="compositionally biased region" description="Basic and acidic residues" evidence="1">
    <location>
        <begin position="10"/>
        <end position="20"/>
    </location>
</feature>
<feature type="compositionally biased region" description="Basic and acidic residues" evidence="1">
    <location>
        <begin position="173"/>
        <end position="186"/>
    </location>
</feature>
<feature type="compositionally biased region" description="Polar residues" evidence="1">
    <location>
        <begin position="35"/>
        <end position="46"/>
    </location>
</feature>
<reference evidence="2" key="1">
    <citation type="journal article" date="2020" name="Cell">
        <title>Large-Scale Comparative Analyses of Tick Genomes Elucidate Their Genetic Diversity and Vector Capacities.</title>
        <authorList>
            <consortium name="Tick Genome and Microbiome Consortium (TIGMIC)"/>
            <person name="Jia N."/>
            <person name="Wang J."/>
            <person name="Shi W."/>
            <person name="Du L."/>
            <person name="Sun Y."/>
            <person name="Zhan W."/>
            <person name="Jiang J.F."/>
            <person name="Wang Q."/>
            <person name="Zhang B."/>
            <person name="Ji P."/>
            <person name="Bell-Sakyi L."/>
            <person name="Cui X.M."/>
            <person name="Yuan T.T."/>
            <person name="Jiang B.G."/>
            <person name="Yang W.F."/>
            <person name="Lam T.T."/>
            <person name="Chang Q.C."/>
            <person name="Ding S.J."/>
            <person name="Wang X.J."/>
            <person name="Zhu J.G."/>
            <person name="Ruan X.D."/>
            <person name="Zhao L."/>
            <person name="Wei J.T."/>
            <person name="Ye R.Z."/>
            <person name="Que T.C."/>
            <person name="Du C.H."/>
            <person name="Zhou Y.H."/>
            <person name="Cheng J.X."/>
            <person name="Dai P.F."/>
            <person name="Guo W.B."/>
            <person name="Han X.H."/>
            <person name="Huang E.J."/>
            <person name="Li L.F."/>
            <person name="Wei W."/>
            <person name="Gao Y.C."/>
            <person name="Liu J.Z."/>
            <person name="Shao H.Z."/>
            <person name="Wang X."/>
            <person name="Wang C.C."/>
            <person name="Yang T.C."/>
            <person name="Huo Q.B."/>
            <person name="Li W."/>
            <person name="Chen H.Y."/>
            <person name="Chen S.E."/>
            <person name="Zhou L.G."/>
            <person name="Ni X.B."/>
            <person name="Tian J.H."/>
            <person name="Sheng Y."/>
            <person name="Liu T."/>
            <person name="Pan Y.S."/>
            <person name="Xia L.Y."/>
            <person name="Li J."/>
            <person name="Zhao F."/>
            <person name="Cao W.C."/>
        </authorList>
    </citation>
    <scope>NUCLEOTIDE SEQUENCE</scope>
    <source>
        <strain evidence="2">Rmic-2018</strain>
    </source>
</reference>
<evidence type="ECO:0000313" key="3">
    <source>
        <dbReference type="Proteomes" id="UP000821866"/>
    </source>
</evidence>
<dbReference type="EMBL" id="JABSTU010000004">
    <property type="protein sequence ID" value="KAH8034045.1"/>
    <property type="molecule type" value="Genomic_DNA"/>
</dbReference>
<dbReference type="AlphaFoldDB" id="A0A9J6EIQ9"/>
<dbReference type="Proteomes" id="UP000821866">
    <property type="component" value="Chromosome 2"/>
</dbReference>
<feature type="compositionally biased region" description="Pro residues" evidence="1">
    <location>
        <begin position="55"/>
        <end position="64"/>
    </location>
</feature>
<name>A0A9J6EIQ9_RHIMP</name>
<evidence type="ECO:0000313" key="2">
    <source>
        <dbReference type="EMBL" id="KAH8034045.1"/>
    </source>
</evidence>
<protein>
    <submittedName>
        <fullName evidence="2">Uncharacterized protein</fullName>
    </submittedName>
</protein>
<gene>
    <name evidence="2" type="ORF">HPB51_019140</name>
</gene>
<accession>A0A9J6EIQ9</accession>